<evidence type="ECO:0000313" key="1">
    <source>
        <dbReference type="EMBL" id="CAH1209619.1"/>
    </source>
</evidence>
<reference evidence="1" key="1">
    <citation type="submission" date="2022-01" db="EMBL/GenBank/DDBJ databases">
        <authorList>
            <person name="Criscuolo A."/>
        </authorList>
    </citation>
    <scope>NUCLEOTIDE SEQUENCE</scope>
    <source>
        <strain evidence="1">CIP111893</strain>
    </source>
</reference>
<proteinExistence type="predicted"/>
<accession>A0ABM9CE34</accession>
<dbReference type="InterPro" id="IPR036086">
    <property type="entry name" value="ParB/Sulfiredoxin_sf"/>
</dbReference>
<organism evidence="1 2">
    <name type="scientific">Paenibacillus plantiphilus</name>
    <dbReference type="NCBI Taxonomy" id="2905650"/>
    <lineage>
        <taxon>Bacteria</taxon>
        <taxon>Bacillati</taxon>
        <taxon>Bacillota</taxon>
        <taxon>Bacilli</taxon>
        <taxon>Bacillales</taxon>
        <taxon>Paenibacillaceae</taxon>
        <taxon>Paenibacillus</taxon>
    </lineage>
</organism>
<dbReference type="EMBL" id="CAKMMF010000016">
    <property type="protein sequence ID" value="CAH1209619.1"/>
    <property type="molecule type" value="Genomic_DNA"/>
</dbReference>
<dbReference type="Proteomes" id="UP000838686">
    <property type="component" value="Unassembled WGS sequence"/>
</dbReference>
<dbReference type="RefSeq" id="WP_236343439.1">
    <property type="nucleotide sequence ID" value="NZ_CAKMMF010000016.1"/>
</dbReference>
<dbReference type="Gene3D" id="3.90.1530.30">
    <property type="match status" value="1"/>
</dbReference>
<name>A0ABM9CE34_9BACL</name>
<evidence type="ECO:0000313" key="2">
    <source>
        <dbReference type="Proteomes" id="UP000838686"/>
    </source>
</evidence>
<gene>
    <name evidence="1" type="ORF">PAECIP111893_03077</name>
</gene>
<protein>
    <recommendedName>
        <fullName evidence="3">ParB/Sulfiredoxin domain-containing protein</fullName>
    </recommendedName>
</protein>
<keyword evidence="2" id="KW-1185">Reference proteome</keyword>
<sequence>MYERPIAKEMFAAELTLSKTNPRFPKHVNSEEEAILTFFELKKVGPKKLEALIQDIIETGGVLEDFIVLHTNDEYIVYDGNRRLTALKLLMNDTAELIKAKYPSTYRFIEKVKHSVDVEGLSLYTKVYSDPEAMANHVIKLHSGEQSGAGQITWSSNEKDTFTAQFIGQQFNLGNMIYRKLEADPNNKELYGKIKNEGYATTFERIFGFLDIRTRIFNLERGIKVDLDNPKNFDKVCEMVEFFISNKATVGDVYTAELASNFFVNILPINIDTGSDDESGAGGGTSGAGGGAGGAGGGAGGAGGGAGGTGGGTGGAGGGTGGAGGGTGGAGGGTGGAGGGTGGAGGGAGGAGGAGAGTGGAGSGTGTYSLVLNLKSTKKSLKLYNDYDLIELVEVATDSNGEDLKDRVIFNSDGNLIKENHIFSGDAQIGTYAIQVKLENNGYSVSKSIEINVSLSSKGIKINQPKNEFFKSLAAFTDGEVNININHTVNMLINEIQSLENAQDYRYMIASSVRQLLELSIEKVIKDKSLRNHGNPKQNLNFLIEHLSERTLLTQICNGDNKLRYQAIKNLLGSIESDKLYDYLNLITHSSYAAMYDELVERVNLRITPLLVLFHNYLLLV</sequence>
<evidence type="ECO:0008006" key="3">
    <source>
        <dbReference type="Google" id="ProtNLM"/>
    </source>
</evidence>
<comment type="caution">
    <text evidence="1">The sequence shown here is derived from an EMBL/GenBank/DDBJ whole genome shotgun (WGS) entry which is preliminary data.</text>
</comment>
<dbReference type="SUPFAM" id="SSF110849">
    <property type="entry name" value="ParB/Sulfiredoxin"/>
    <property type="match status" value="1"/>
</dbReference>